<sequence length="37" mass="3772">MAPIAPEIEAATSAPVDAITRPVNVDAFMPCSAADTK</sequence>
<name>A0A6J7K233_9ZZZZ</name>
<reference evidence="1" key="1">
    <citation type="submission" date="2020-05" db="EMBL/GenBank/DDBJ databases">
        <authorList>
            <person name="Chiriac C."/>
            <person name="Salcher M."/>
            <person name="Ghai R."/>
            <person name="Kavagutti S V."/>
        </authorList>
    </citation>
    <scope>NUCLEOTIDE SEQUENCE</scope>
</reference>
<organism evidence="1">
    <name type="scientific">freshwater metagenome</name>
    <dbReference type="NCBI Taxonomy" id="449393"/>
    <lineage>
        <taxon>unclassified sequences</taxon>
        <taxon>metagenomes</taxon>
        <taxon>ecological metagenomes</taxon>
    </lineage>
</organism>
<gene>
    <name evidence="1" type="ORF">UFOPK3797_00398</name>
</gene>
<dbReference type="AlphaFoldDB" id="A0A6J7K233"/>
<proteinExistence type="predicted"/>
<dbReference type="EMBL" id="CAFBNN010000032">
    <property type="protein sequence ID" value="CAB4949151.1"/>
    <property type="molecule type" value="Genomic_DNA"/>
</dbReference>
<accession>A0A6J7K233</accession>
<protein>
    <submittedName>
        <fullName evidence="1">Unannotated protein</fullName>
    </submittedName>
</protein>
<evidence type="ECO:0000313" key="1">
    <source>
        <dbReference type="EMBL" id="CAB4949151.1"/>
    </source>
</evidence>